<evidence type="ECO:0000256" key="1">
    <source>
        <dbReference type="SAM" id="SignalP"/>
    </source>
</evidence>
<dbReference type="SMART" id="SM00327">
    <property type="entry name" value="VWA"/>
    <property type="match status" value="1"/>
</dbReference>
<dbReference type="InterPro" id="IPR036465">
    <property type="entry name" value="vWFA_dom_sf"/>
</dbReference>
<feature type="domain" description="VWFA" evidence="2">
    <location>
        <begin position="30"/>
        <end position="209"/>
    </location>
</feature>
<evidence type="ECO:0000259" key="2">
    <source>
        <dbReference type="PROSITE" id="PS50234"/>
    </source>
</evidence>
<feature type="chain" id="PRO_5018086562" evidence="1">
    <location>
        <begin position="22"/>
        <end position="451"/>
    </location>
</feature>
<accession>A0A3N1KUL2</accession>
<dbReference type="SUPFAM" id="SSF53300">
    <property type="entry name" value="vWA-like"/>
    <property type="match status" value="1"/>
</dbReference>
<sequence length="451" mass="47256">MGVSRWIAIAFAMVVPGAALAQTAPADPAPTMLILDVSGSMNRPIAGQPKIAIAKEVVRDLLAGWPAERPVGMTLYGHRRPRDCTDIEQVRAIGRLDRSEAERLRGLVAGLTARGETPIARSLTGAIPAFGGRPGRIILVTDGREECGGDVCQAAAELARAGIDVTVDIVGFDLRPEEKASLQCVIERTGGRYFDARDRAGLAGAMRQAAAGPELATLEVSVTESGRRPTEAARVTIDGGGHAGLALTGNPVRYQLAPGSYKVTAQVANGPVSAPVEIALARGELVRRTIDIGSGTIVVALVAADGRPIPRGPQVQLREGDRLIGALNEERARFQAPPGRYTVRVQLTTGAFQDHPVEIRGGENVEQKLVAEIGTVEISVGGRFAAGRGPFPYVELQRDGRFAAALSDNPARFTMFAGSYTAGVRVDGVLVGATPVEIRGGVTTPVAIAVP</sequence>
<dbReference type="Pfam" id="PF13519">
    <property type="entry name" value="VWA_2"/>
    <property type="match status" value="1"/>
</dbReference>
<feature type="signal peptide" evidence="1">
    <location>
        <begin position="1"/>
        <end position="21"/>
    </location>
</feature>
<dbReference type="EMBL" id="RJKX01000019">
    <property type="protein sequence ID" value="ROP81045.1"/>
    <property type="molecule type" value="Genomic_DNA"/>
</dbReference>
<protein>
    <submittedName>
        <fullName evidence="3">von Willebrand factor type A domain-containing protein</fullName>
    </submittedName>
</protein>
<dbReference type="Gene3D" id="3.40.50.410">
    <property type="entry name" value="von Willebrand factor, type A domain"/>
    <property type="match status" value="1"/>
</dbReference>
<name>A0A3N1KUL2_9PROT</name>
<dbReference type="Proteomes" id="UP000278222">
    <property type="component" value="Unassembled WGS sequence"/>
</dbReference>
<dbReference type="RefSeq" id="WP_170216752.1">
    <property type="nucleotide sequence ID" value="NZ_AP019700.1"/>
</dbReference>
<gene>
    <name evidence="3" type="ORF">EDC65_5380</name>
</gene>
<dbReference type="AlphaFoldDB" id="A0A3N1KUL2"/>
<comment type="caution">
    <text evidence="3">The sequence shown here is derived from an EMBL/GenBank/DDBJ whole genome shotgun (WGS) entry which is preliminary data.</text>
</comment>
<evidence type="ECO:0000313" key="4">
    <source>
        <dbReference type="Proteomes" id="UP000278222"/>
    </source>
</evidence>
<keyword evidence="1" id="KW-0732">Signal</keyword>
<evidence type="ECO:0000313" key="3">
    <source>
        <dbReference type="EMBL" id="ROP81045.1"/>
    </source>
</evidence>
<organism evidence="3 4">
    <name type="scientific">Stella humosa</name>
    <dbReference type="NCBI Taxonomy" id="94"/>
    <lineage>
        <taxon>Bacteria</taxon>
        <taxon>Pseudomonadati</taxon>
        <taxon>Pseudomonadota</taxon>
        <taxon>Alphaproteobacteria</taxon>
        <taxon>Rhodospirillales</taxon>
        <taxon>Stellaceae</taxon>
        <taxon>Stella</taxon>
    </lineage>
</organism>
<keyword evidence="4" id="KW-1185">Reference proteome</keyword>
<dbReference type="PROSITE" id="PS50234">
    <property type="entry name" value="VWFA"/>
    <property type="match status" value="1"/>
</dbReference>
<proteinExistence type="predicted"/>
<dbReference type="InterPro" id="IPR002035">
    <property type="entry name" value="VWF_A"/>
</dbReference>
<reference evidence="3 4" key="1">
    <citation type="submission" date="2018-11" db="EMBL/GenBank/DDBJ databases">
        <title>Genomic Encyclopedia of Type Strains, Phase IV (KMG-IV): sequencing the most valuable type-strain genomes for metagenomic binning, comparative biology and taxonomic classification.</title>
        <authorList>
            <person name="Goeker M."/>
        </authorList>
    </citation>
    <scope>NUCLEOTIDE SEQUENCE [LARGE SCALE GENOMIC DNA]</scope>
    <source>
        <strain evidence="3 4">DSM 5900</strain>
    </source>
</reference>